<dbReference type="Gene3D" id="3.40.140.10">
    <property type="entry name" value="Cytidine Deaminase, domain 2"/>
    <property type="match status" value="1"/>
</dbReference>
<accession>A0ABR4PLT8</accession>
<dbReference type="PANTHER" id="PTHR11079:SF161">
    <property type="entry name" value="CMP_DCMP-TYPE DEAMINASE DOMAIN-CONTAINING PROTEIN"/>
    <property type="match status" value="1"/>
</dbReference>
<dbReference type="EMBL" id="JBFCZG010000003">
    <property type="protein sequence ID" value="KAL3424265.1"/>
    <property type="molecule type" value="Genomic_DNA"/>
</dbReference>
<protein>
    <submittedName>
        <fullName evidence="2">Cytidine and deoxycytidylate deaminase zinc-binding region</fullName>
    </submittedName>
</protein>
<dbReference type="SUPFAM" id="SSF53927">
    <property type="entry name" value="Cytidine deaminase-like"/>
    <property type="match status" value="1"/>
</dbReference>
<dbReference type="PANTHER" id="PTHR11079">
    <property type="entry name" value="CYTOSINE DEAMINASE FAMILY MEMBER"/>
    <property type="match status" value="1"/>
</dbReference>
<name>A0ABR4PLT8_9HELO</name>
<feature type="domain" description="CMP/dCMP-type deaminase" evidence="1">
    <location>
        <begin position="32"/>
        <end position="141"/>
    </location>
</feature>
<dbReference type="Pfam" id="PF00383">
    <property type="entry name" value="dCMP_cyt_deam_1"/>
    <property type="match status" value="1"/>
</dbReference>
<evidence type="ECO:0000259" key="1">
    <source>
        <dbReference type="PROSITE" id="PS51747"/>
    </source>
</evidence>
<organism evidence="2 3">
    <name type="scientific">Phlyctema vagabunda</name>
    <dbReference type="NCBI Taxonomy" id="108571"/>
    <lineage>
        <taxon>Eukaryota</taxon>
        <taxon>Fungi</taxon>
        <taxon>Dikarya</taxon>
        <taxon>Ascomycota</taxon>
        <taxon>Pezizomycotina</taxon>
        <taxon>Leotiomycetes</taxon>
        <taxon>Helotiales</taxon>
        <taxon>Dermateaceae</taxon>
        <taxon>Phlyctema</taxon>
    </lineage>
</organism>
<sequence length="189" mass="21007">MTTMTAEAAFTAAAAREIAPDLFPSRTAPTREQIEAGINACLAVQRRAVTFGKRPFAACLLGPDNQTVLLTHQSVDQVNHAESSLARLAYCQYSKEYLWRCTLVSTWEPCAMCSSTIYWAHIGRIIYAASNEQLAALTGPGNKDNFTMKWHCRDVLEGSQKDIEIIGPVEGMDQVVVKESDLYWSTTRR</sequence>
<evidence type="ECO:0000313" key="2">
    <source>
        <dbReference type="EMBL" id="KAL3424265.1"/>
    </source>
</evidence>
<comment type="caution">
    <text evidence="2">The sequence shown here is derived from an EMBL/GenBank/DDBJ whole genome shotgun (WGS) entry which is preliminary data.</text>
</comment>
<proteinExistence type="predicted"/>
<keyword evidence="3" id="KW-1185">Reference proteome</keyword>
<dbReference type="InterPro" id="IPR016193">
    <property type="entry name" value="Cytidine_deaminase-like"/>
</dbReference>
<dbReference type="CDD" id="cd01285">
    <property type="entry name" value="nucleoside_deaminase"/>
    <property type="match status" value="1"/>
</dbReference>
<dbReference type="PROSITE" id="PS51747">
    <property type="entry name" value="CYT_DCMP_DEAMINASES_2"/>
    <property type="match status" value="1"/>
</dbReference>
<reference evidence="2 3" key="1">
    <citation type="submission" date="2024-06" db="EMBL/GenBank/DDBJ databases">
        <title>Complete genome of Phlyctema vagabunda strain 19-DSS-EL-015.</title>
        <authorList>
            <person name="Fiorenzani C."/>
        </authorList>
    </citation>
    <scope>NUCLEOTIDE SEQUENCE [LARGE SCALE GENOMIC DNA]</scope>
    <source>
        <strain evidence="2 3">19-DSS-EL-015</strain>
    </source>
</reference>
<evidence type="ECO:0000313" key="3">
    <source>
        <dbReference type="Proteomes" id="UP001629113"/>
    </source>
</evidence>
<dbReference type="InterPro" id="IPR002125">
    <property type="entry name" value="CMP_dCMP_dom"/>
</dbReference>
<gene>
    <name evidence="2" type="ORF">PVAG01_03546</name>
</gene>
<dbReference type="Proteomes" id="UP001629113">
    <property type="component" value="Unassembled WGS sequence"/>
</dbReference>